<dbReference type="OrthoDB" id="10064100at2759"/>
<keyword evidence="2 4" id="KW-0863">Zinc-finger</keyword>
<proteinExistence type="predicted"/>
<evidence type="ECO:0000256" key="1">
    <source>
        <dbReference type="ARBA" id="ARBA00022723"/>
    </source>
</evidence>
<sequence>MSTSSAAASASAASTAATIPRQQHLNVSCDECGELPIVGTRFKSRVQPNYDVCQGCLDENHNGDTSGFEVLQVYRPSVAAIRSDTGGRSVAIHSLYDLEDTLLDATVEDVAFYVGTRLTCPTLGATVRRVLRETKSLKSVHIHIFGTELSTETIVALAEGLQYNTSAQSVSWNLLWNRTDPPLDDAAAHALQTLMETNTTIQYMFVHRQRGFVGTTTTTTSMDTTTTTQQDDPLANAIFAALAKTHLHTVRYSGTTLVSEHNKKRAWAAMIANPHLKRVKTKFVGEHDVSSQEYLELLQADKKHDCWLQRWTGMTQLGASKEETKQSQQRWNVLKEVLDAKQQVDKVPVLYHLLRNQPECLLQVNLDLPLWTPEDDEQEDVVVTEANASNNNNKRRDVFMMDVSGLVDDEDTYENLIWV</sequence>
<gene>
    <name evidence="6" type="ORF">SEMRO_506_G156390.1</name>
</gene>
<comment type="caution">
    <text evidence="6">The sequence shown here is derived from an EMBL/GenBank/DDBJ whole genome shotgun (WGS) entry which is preliminary data.</text>
</comment>
<evidence type="ECO:0000256" key="4">
    <source>
        <dbReference type="PROSITE-ProRule" id="PRU00228"/>
    </source>
</evidence>
<organism evidence="6 7">
    <name type="scientific">Seminavis robusta</name>
    <dbReference type="NCBI Taxonomy" id="568900"/>
    <lineage>
        <taxon>Eukaryota</taxon>
        <taxon>Sar</taxon>
        <taxon>Stramenopiles</taxon>
        <taxon>Ochrophyta</taxon>
        <taxon>Bacillariophyta</taxon>
        <taxon>Bacillariophyceae</taxon>
        <taxon>Bacillariophycidae</taxon>
        <taxon>Naviculales</taxon>
        <taxon>Naviculaceae</taxon>
        <taxon>Seminavis</taxon>
    </lineage>
</organism>
<dbReference type="Gene3D" id="3.80.10.10">
    <property type="entry name" value="Ribonuclease Inhibitor"/>
    <property type="match status" value="1"/>
</dbReference>
<accession>A0A9N8DZT5</accession>
<dbReference type="SMART" id="SM00291">
    <property type="entry name" value="ZnF_ZZ"/>
    <property type="match status" value="1"/>
</dbReference>
<dbReference type="GO" id="GO:0008270">
    <property type="term" value="F:zinc ion binding"/>
    <property type="evidence" value="ECO:0007669"/>
    <property type="project" value="UniProtKB-KW"/>
</dbReference>
<dbReference type="Proteomes" id="UP001153069">
    <property type="component" value="Unassembled WGS sequence"/>
</dbReference>
<dbReference type="PROSITE" id="PS50135">
    <property type="entry name" value="ZF_ZZ_2"/>
    <property type="match status" value="1"/>
</dbReference>
<protein>
    <recommendedName>
        <fullName evidence="5">ZZ-type domain-containing protein</fullName>
    </recommendedName>
</protein>
<dbReference type="InterPro" id="IPR032675">
    <property type="entry name" value="LRR_dom_sf"/>
</dbReference>
<dbReference type="PROSITE" id="PS01357">
    <property type="entry name" value="ZF_ZZ_1"/>
    <property type="match status" value="1"/>
</dbReference>
<keyword evidence="3" id="KW-0862">Zinc</keyword>
<dbReference type="Gene3D" id="3.30.60.90">
    <property type="match status" value="1"/>
</dbReference>
<keyword evidence="1" id="KW-0479">Metal-binding</keyword>
<evidence type="ECO:0000313" key="6">
    <source>
        <dbReference type="EMBL" id="CAB9511852.1"/>
    </source>
</evidence>
<dbReference type="InterPro" id="IPR000433">
    <property type="entry name" value="Znf_ZZ"/>
</dbReference>
<dbReference type="InterPro" id="IPR043145">
    <property type="entry name" value="Znf_ZZ_sf"/>
</dbReference>
<reference evidence="6" key="1">
    <citation type="submission" date="2020-06" db="EMBL/GenBank/DDBJ databases">
        <authorList>
            <consortium name="Plant Systems Biology data submission"/>
        </authorList>
    </citation>
    <scope>NUCLEOTIDE SEQUENCE</scope>
    <source>
        <strain evidence="6">D6</strain>
    </source>
</reference>
<evidence type="ECO:0000313" key="7">
    <source>
        <dbReference type="Proteomes" id="UP001153069"/>
    </source>
</evidence>
<evidence type="ECO:0000256" key="2">
    <source>
        <dbReference type="ARBA" id="ARBA00022771"/>
    </source>
</evidence>
<evidence type="ECO:0000259" key="5">
    <source>
        <dbReference type="PROSITE" id="PS50135"/>
    </source>
</evidence>
<dbReference type="EMBL" id="CAICTM010000505">
    <property type="protein sequence ID" value="CAB9511852.1"/>
    <property type="molecule type" value="Genomic_DNA"/>
</dbReference>
<dbReference type="Pfam" id="PF00569">
    <property type="entry name" value="ZZ"/>
    <property type="match status" value="1"/>
</dbReference>
<dbReference type="AlphaFoldDB" id="A0A9N8DZT5"/>
<evidence type="ECO:0000256" key="3">
    <source>
        <dbReference type="ARBA" id="ARBA00022833"/>
    </source>
</evidence>
<name>A0A9N8DZT5_9STRA</name>
<feature type="domain" description="ZZ-type" evidence="5">
    <location>
        <begin position="24"/>
        <end position="78"/>
    </location>
</feature>
<dbReference type="SUPFAM" id="SSF57850">
    <property type="entry name" value="RING/U-box"/>
    <property type="match status" value="1"/>
</dbReference>
<dbReference type="SUPFAM" id="SSF52047">
    <property type="entry name" value="RNI-like"/>
    <property type="match status" value="1"/>
</dbReference>
<keyword evidence="7" id="KW-1185">Reference proteome</keyword>